<keyword evidence="2" id="KW-1185">Reference proteome</keyword>
<name>A0ABV0U9X6_9TELE</name>
<accession>A0ABV0U9X6</accession>
<sequence length="111" mass="12404">MHLGTIPCRSSCESPFLSWLQPCDLKITSRKHQTFAHLQVHPPTPHAQLKCCHSEDQKVRESVLRTSMTSSCLTQPLEKLISFYKPSSTTNSEQTSLLSCKTSNISSGTKQ</sequence>
<evidence type="ECO:0000313" key="1">
    <source>
        <dbReference type="EMBL" id="MEQ2241526.1"/>
    </source>
</evidence>
<gene>
    <name evidence="1" type="ORF">ILYODFUR_026288</name>
</gene>
<protein>
    <submittedName>
        <fullName evidence="1">Uncharacterized protein</fullName>
    </submittedName>
</protein>
<organism evidence="1 2">
    <name type="scientific">Ilyodon furcidens</name>
    <name type="common">goldbreast splitfin</name>
    <dbReference type="NCBI Taxonomy" id="33524"/>
    <lineage>
        <taxon>Eukaryota</taxon>
        <taxon>Metazoa</taxon>
        <taxon>Chordata</taxon>
        <taxon>Craniata</taxon>
        <taxon>Vertebrata</taxon>
        <taxon>Euteleostomi</taxon>
        <taxon>Actinopterygii</taxon>
        <taxon>Neopterygii</taxon>
        <taxon>Teleostei</taxon>
        <taxon>Neoteleostei</taxon>
        <taxon>Acanthomorphata</taxon>
        <taxon>Ovalentaria</taxon>
        <taxon>Atherinomorphae</taxon>
        <taxon>Cyprinodontiformes</taxon>
        <taxon>Goodeidae</taxon>
        <taxon>Ilyodon</taxon>
    </lineage>
</organism>
<evidence type="ECO:0000313" key="2">
    <source>
        <dbReference type="Proteomes" id="UP001482620"/>
    </source>
</evidence>
<dbReference type="EMBL" id="JAHRIQ010061235">
    <property type="protein sequence ID" value="MEQ2241526.1"/>
    <property type="molecule type" value="Genomic_DNA"/>
</dbReference>
<proteinExistence type="predicted"/>
<reference evidence="1 2" key="1">
    <citation type="submission" date="2021-06" db="EMBL/GenBank/DDBJ databases">
        <authorList>
            <person name="Palmer J.M."/>
        </authorList>
    </citation>
    <scope>NUCLEOTIDE SEQUENCE [LARGE SCALE GENOMIC DNA]</scope>
    <source>
        <strain evidence="2">if_2019</strain>
        <tissue evidence="1">Muscle</tissue>
    </source>
</reference>
<dbReference type="Proteomes" id="UP001482620">
    <property type="component" value="Unassembled WGS sequence"/>
</dbReference>
<comment type="caution">
    <text evidence="1">The sequence shown here is derived from an EMBL/GenBank/DDBJ whole genome shotgun (WGS) entry which is preliminary data.</text>
</comment>